<gene>
    <name evidence="5" type="ORF">WA026_006167</name>
</gene>
<accession>A0AAW1THY9</accession>
<dbReference type="SMART" id="SM00369">
    <property type="entry name" value="LRR_TYP"/>
    <property type="match status" value="6"/>
</dbReference>
<dbReference type="PANTHER" id="PTHR24373:SF370">
    <property type="entry name" value="FISH-LIPS, ISOFORM E"/>
    <property type="match status" value="1"/>
</dbReference>
<evidence type="ECO:0000313" key="5">
    <source>
        <dbReference type="EMBL" id="KAK9870072.1"/>
    </source>
</evidence>
<evidence type="ECO:0000256" key="1">
    <source>
        <dbReference type="ARBA" id="ARBA00022614"/>
    </source>
</evidence>
<dbReference type="InterPro" id="IPR001611">
    <property type="entry name" value="Leu-rich_rpt"/>
</dbReference>
<comment type="caution">
    <text evidence="5">The sequence shown here is derived from an EMBL/GenBank/DDBJ whole genome shotgun (WGS) entry which is preliminary data.</text>
</comment>
<evidence type="ECO:0000256" key="3">
    <source>
        <dbReference type="ARBA" id="ARBA00022737"/>
    </source>
</evidence>
<reference evidence="5 6" key="1">
    <citation type="submission" date="2023-03" db="EMBL/GenBank/DDBJ databases">
        <title>Genome insight into feeding habits of ladybird beetles.</title>
        <authorList>
            <person name="Li H.-S."/>
            <person name="Huang Y.-H."/>
            <person name="Pang H."/>
        </authorList>
    </citation>
    <scope>NUCLEOTIDE SEQUENCE [LARGE SCALE GENOMIC DNA]</scope>
    <source>
        <strain evidence="5">SYSU_2023b</strain>
        <tissue evidence="5">Whole body</tissue>
    </source>
</reference>
<organism evidence="5 6">
    <name type="scientific">Henosepilachna vigintioctopunctata</name>
    <dbReference type="NCBI Taxonomy" id="420089"/>
    <lineage>
        <taxon>Eukaryota</taxon>
        <taxon>Metazoa</taxon>
        <taxon>Ecdysozoa</taxon>
        <taxon>Arthropoda</taxon>
        <taxon>Hexapoda</taxon>
        <taxon>Insecta</taxon>
        <taxon>Pterygota</taxon>
        <taxon>Neoptera</taxon>
        <taxon>Endopterygota</taxon>
        <taxon>Coleoptera</taxon>
        <taxon>Polyphaga</taxon>
        <taxon>Cucujiformia</taxon>
        <taxon>Coccinelloidea</taxon>
        <taxon>Coccinellidae</taxon>
        <taxon>Epilachninae</taxon>
        <taxon>Epilachnini</taxon>
        <taxon>Henosepilachna</taxon>
    </lineage>
</organism>
<name>A0AAW1THY9_9CUCU</name>
<evidence type="ECO:0000313" key="6">
    <source>
        <dbReference type="Proteomes" id="UP001431783"/>
    </source>
</evidence>
<evidence type="ECO:0000256" key="2">
    <source>
        <dbReference type="ARBA" id="ARBA00022729"/>
    </source>
</evidence>
<dbReference type="PANTHER" id="PTHR24373">
    <property type="entry name" value="SLIT RELATED LEUCINE-RICH REPEAT NEURONAL PROTEIN"/>
    <property type="match status" value="1"/>
</dbReference>
<dbReference type="SUPFAM" id="SSF52058">
    <property type="entry name" value="L domain-like"/>
    <property type="match status" value="1"/>
</dbReference>
<evidence type="ECO:0008006" key="7">
    <source>
        <dbReference type="Google" id="ProtNLM"/>
    </source>
</evidence>
<keyword evidence="2 4" id="KW-0732">Signal</keyword>
<dbReference type="GO" id="GO:0031012">
    <property type="term" value="C:extracellular matrix"/>
    <property type="evidence" value="ECO:0007669"/>
    <property type="project" value="TreeGrafter"/>
</dbReference>
<dbReference type="Pfam" id="PF13855">
    <property type="entry name" value="LRR_8"/>
    <property type="match status" value="2"/>
</dbReference>
<keyword evidence="1" id="KW-0433">Leucine-rich repeat</keyword>
<keyword evidence="3" id="KW-0677">Repeat</keyword>
<dbReference type="InterPro" id="IPR003591">
    <property type="entry name" value="Leu-rich_rpt_typical-subtyp"/>
</dbReference>
<dbReference type="EMBL" id="JARQZJ010000002">
    <property type="protein sequence ID" value="KAK9870072.1"/>
    <property type="molecule type" value="Genomic_DNA"/>
</dbReference>
<feature type="signal peptide" evidence="4">
    <location>
        <begin position="1"/>
        <end position="20"/>
    </location>
</feature>
<dbReference type="AlphaFoldDB" id="A0AAW1THY9"/>
<dbReference type="PROSITE" id="PS51450">
    <property type="entry name" value="LRR"/>
    <property type="match status" value="2"/>
</dbReference>
<evidence type="ECO:0000256" key="4">
    <source>
        <dbReference type="SAM" id="SignalP"/>
    </source>
</evidence>
<dbReference type="Proteomes" id="UP001431783">
    <property type="component" value="Unassembled WGS sequence"/>
</dbReference>
<protein>
    <recommendedName>
        <fullName evidence="7">Connectin</fullName>
    </recommendedName>
</protein>
<feature type="chain" id="PRO_5043396611" description="Connectin" evidence="4">
    <location>
        <begin position="21"/>
        <end position="354"/>
    </location>
</feature>
<proteinExistence type="predicted"/>
<dbReference type="InterPro" id="IPR032675">
    <property type="entry name" value="LRR_dom_sf"/>
</dbReference>
<keyword evidence="6" id="KW-1185">Reference proteome</keyword>
<dbReference type="Gene3D" id="3.80.10.10">
    <property type="entry name" value="Ribonuclease Inhibitor"/>
    <property type="match status" value="1"/>
</dbReference>
<dbReference type="GO" id="GO:0005615">
    <property type="term" value="C:extracellular space"/>
    <property type="evidence" value="ECO:0007669"/>
    <property type="project" value="TreeGrafter"/>
</dbReference>
<dbReference type="InterPro" id="IPR050328">
    <property type="entry name" value="Dev_Immune_Receptor"/>
</dbReference>
<sequence>MKLALFLLLVTAQLWTQAFAKQRNKSVKSNHQRILSERLMNKTDINLCEIKGNSEHMHCVCSDGTSVFNKTRAECWIFSEISTDNSIWNLFSTQPWLRWLKLMVRPEVKIFRLPKVIFTHLHRLEYVSILYGNIEELPSYAFHESKTLKEAKLSSNGITKIATHCFYNMSELTLLQLDENNIEELREDMFVKLPKLSKLVLSRNNISQIQDGTFSHLSQLEELFLDGNNLRSLNRMTFMELGHLKMLILSMNKIGSIDDFTFEQLWDVVILDIDQNELRFLSDRAFSGLNSLEELILSNNYLTVLPHGLFADNTRIKYLNLRNNELKSLAYETIGPVLTNIVKHSNGDLIISGE</sequence>